<evidence type="ECO:0000313" key="2">
    <source>
        <dbReference type="EMBL" id="TDK27865.1"/>
    </source>
</evidence>
<protein>
    <recommendedName>
        <fullName evidence="4">Alpha/beta hydrolase</fullName>
    </recommendedName>
</protein>
<feature type="region of interest" description="Disordered" evidence="1">
    <location>
        <begin position="1"/>
        <end position="27"/>
    </location>
</feature>
<dbReference type="Gene3D" id="3.40.50.1820">
    <property type="entry name" value="alpha/beta hydrolase"/>
    <property type="match status" value="1"/>
</dbReference>
<dbReference type="RefSeq" id="WP_133402282.1">
    <property type="nucleotide sequence ID" value="NZ_SMTK01000001.1"/>
</dbReference>
<dbReference type="Proteomes" id="UP000295411">
    <property type="component" value="Unassembled WGS sequence"/>
</dbReference>
<keyword evidence="3" id="KW-1185">Reference proteome</keyword>
<dbReference type="SUPFAM" id="SSF53474">
    <property type="entry name" value="alpha/beta-Hydrolases"/>
    <property type="match status" value="1"/>
</dbReference>
<sequence length="110" mass="11686">MVAHLPCRGPAAGPGTVPGNGVGSGFANDLRQARRARSSYRRRTQARVTCPTLVTASRHDGGVAYSHAEDFRDTIPTARLVELSAPSHLFWLGTSRGEAASAVREFLAPS</sequence>
<name>A0A4R5U2J9_9MICC</name>
<dbReference type="EMBL" id="SMTK01000001">
    <property type="protein sequence ID" value="TDK27865.1"/>
    <property type="molecule type" value="Genomic_DNA"/>
</dbReference>
<evidence type="ECO:0008006" key="4">
    <source>
        <dbReference type="Google" id="ProtNLM"/>
    </source>
</evidence>
<comment type="caution">
    <text evidence="2">The sequence shown here is derived from an EMBL/GenBank/DDBJ whole genome shotgun (WGS) entry which is preliminary data.</text>
</comment>
<proteinExistence type="predicted"/>
<evidence type="ECO:0000313" key="3">
    <source>
        <dbReference type="Proteomes" id="UP000295411"/>
    </source>
</evidence>
<gene>
    <name evidence="2" type="ORF">E2F48_01740</name>
</gene>
<accession>A0A4R5U2J9</accession>
<reference evidence="2 3" key="1">
    <citation type="submission" date="2019-03" db="EMBL/GenBank/DDBJ databases">
        <title>Arthrobacter sp. nov., an bacterium isolated from biocrust in Mu Us Desert.</title>
        <authorList>
            <person name="Lixiong L."/>
        </authorList>
    </citation>
    <scope>NUCLEOTIDE SEQUENCE [LARGE SCALE GENOMIC DNA]</scope>
    <source>
        <strain evidence="2 3">SLN-3</strain>
    </source>
</reference>
<organism evidence="2 3">
    <name type="scientific">Arthrobacter crusticola</name>
    <dbReference type="NCBI Taxonomy" id="2547960"/>
    <lineage>
        <taxon>Bacteria</taxon>
        <taxon>Bacillati</taxon>
        <taxon>Actinomycetota</taxon>
        <taxon>Actinomycetes</taxon>
        <taxon>Micrococcales</taxon>
        <taxon>Micrococcaceae</taxon>
        <taxon>Arthrobacter</taxon>
    </lineage>
</organism>
<dbReference type="InterPro" id="IPR029058">
    <property type="entry name" value="AB_hydrolase_fold"/>
</dbReference>
<dbReference type="AlphaFoldDB" id="A0A4R5U2J9"/>
<dbReference type="OrthoDB" id="3249793at2"/>
<evidence type="ECO:0000256" key="1">
    <source>
        <dbReference type="SAM" id="MobiDB-lite"/>
    </source>
</evidence>